<proteinExistence type="predicted"/>
<accession>A0A8H7TR66</accession>
<protein>
    <submittedName>
        <fullName evidence="1">Uncharacterized protein</fullName>
    </submittedName>
</protein>
<reference evidence="1" key="1">
    <citation type="submission" date="2020-10" db="EMBL/GenBank/DDBJ databases">
        <title>High-Quality Genome Resource of Clonostachys rosea strain S41 by Oxford Nanopore Long-Read Sequencing.</title>
        <authorList>
            <person name="Wang H."/>
        </authorList>
    </citation>
    <scope>NUCLEOTIDE SEQUENCE</scope>
    <source>
        <strain evidence="1">S41</strain>
    </source>
</reference>
<dbReference type="EMBL" id="JADCTT010000004">
    <property type="protein sequence ID" value="KAF9753575.1"/>
    <property type="molecule type" value="Genomic_DNA"/>
</dbReference>
<name>A0A8H7TR66_BIOOC</name>
<sequence>MSCHLKARRHFDQKHLAITVDFFLGLPSEEPTWSLGVDGSSKVMDCIYVVLSFRTILVSQGKHCYGVGIGQQMPGDLFSIYSQCRETSFSFFLFIILATGARHSSLLLRLVQLVNWIPSFGLASFRYFRSSGSLHEEDIFYGRFALDEDYREGSLVSPGTFIVV</sequence>
<evidence type="ECO:0000313" key="1">
    <source>
        <dbReference type="EMBL" id="KAF9753575.1"/>
    </source>
</evidence>
<comment type="caution">
    <text evidence="1">The sequence shown here is derived from an EMBL/GenBank/DDBJ whole genome shotgun (WGS) entry which is preliminary data.</text>
</comment>
<gene>
    <name evidence="1" type="ORF">IM811_012333</name>
</gene>
<dbReference type="AlphaFoldDB" id="A0A8H7TR66"/>
<dbReference type="Proteomes" id="UP000616885">
    <property type="component" value="Unassembled WGS sequence"/>
</dbReference>
<organism evidence="1 2">
    <name type="scientific">Bionectria ochroleuca</name>
    <name type="common">Gliocladium roseum</name>
    <dbReference type="NCBI Taxonomy" id="29856"/>
    <lineage>
        <taxon>Eukaryota</taxon>
        <taxon>Fungi</taxon>
        <taxon>Dikarya</taxon>
        <taxon>Ascomycota</taxon>
        <taxon>Pezizomycotina</taxon>
        <taxon>Sordariomycetes</taxon>
        <taxon>Hypocreomycetidae</taxon>
        <taxon>Hypocreales</taxon>
        <taxon>Bionectriaceae</taxon>
        <taxon>Clonostachys</taxon>
    </lineage>
</organism>
<evidence type="ECO:0000313" key="2">
    <source>
        <dbReference type="Proteomes" id="UP000616885"/>
    </source>
</evidence>